<dbReference type="Pfam" id="PF00155">
    <property type="entry name" value="Aminotran_1_2"/>
    <property type="match status" value="1"/>
</dbReference>
<protein>
    <submittedName>
        <fullName evidence="2">Aminotransferase, putative</fullName>
    </submittedName>
</protein>
<gene>
    <name evidence="2" type="ORF">AFUB_097150</name>
</gene>
<dbReference type="PANTHER" id="PTHR42858">
    <property type="entry name" value="AMINOTRANSFERASE"/>
    <property type="match status" value="1"/>
</dbReference>
<proteinExistence type="predicted"/>
<keyword evidence="2" id="KW-0032">Aminotransferase</keyword>
<dbReference type="FunFam" id="3.40.640.10:FF:000080">
    <property type="entry name" value="Aminotransferase, putative"/>
    <property type="match status" value="1"/>
</dbReference>
<dbReference type="OrthoDB" id="7042322at2759"/>
<dbReference type="AlphaFoldDB" id="B0YDX7"/>
<dbReference type="VEuPathDB" id="FungiDB:AFUB_097150"/>
<accession>B0YDX7</accession>
<evidence type="ECO:0000259" key="1">
    <source>
        <dbReference type="Pfam" id="PF00155"/>
    </source>
</evidence>
<dbReference type="InterPro" id="IPR004839">
    <property type="entry name" value="Aminotransferase_I/II_large"/>
</dbReference>
<dbReference type="InterPro" id="IPR015424">
    <property type="entry name" value="PyrdxlP-dep_Trfase"/>
</dbReference>
<evidence type="ECO:0000313" key="2">
    <source>
        <dbReference type="EMBL" id="EDP47861.1"/>
    </source>
</evidence>
<organism evidence="2 3">
    <name type="scientific">Aspergillus fumigatus (strain CBS 144.89 / FGSC A1163 / CEA10)</name>
    <name type="common">Neosartorya fumigata</name>
    <dbReference type="NCBI Taxonomy" id="451804"/>
    <lineage>
        <taxon>Eukaryota</taxon>
        <taxon>Fungi</taxon>
        <taxon>Dikarya</taxon>
        <taxon>Ascomycota</taxon>
        <taxon>Pezizomycotina</taxon>
        <taxon>Eurotiomycetes</taxon>
        <taxon>Eurotiomycetidae</taxon>
        <taxon>Eurotiales</taxon>
        <taxon>Aspergillaceae</taxon>
        <taxon>Aspergillus</taxon>
        <taxon>Aspergillus subgen. Fumigati</taxon>
    </lineage>
</organism>
<dbReference type="PANTHER" id="PTHR42858:SF1">
    <property type="entry name" value="LD15494P"/>
    <property type="match status" value="1"/>
</dbReference>
<feature type="domain" description="Aminotransferase class I/classII large" evidence="1">
    <location>
        <begin position="28"/>
        <end position="425"/>
    </location>
</feature>
<keyword evidence="3" id="KW-1185">Reference proteome</keyword>
<dbReference type="HOGENOM" id="CLU_017584_0_6_1"/>
<dbReference type="EMBL" id="DS499602">
    <property type="protein sequence ID" value="EDP47861.1"/>
    <property type="molecule type" value="Genomic_DNA"/>
</dbReference>
<dbReference type="PhylomeDB" id="B0YDX7"/>
<dbReference type="CDD" id="cd00609">
    <property type="entry name" value="AAT_like"/>
    <property type="match status" value="1"/>
</dbReference>
<dbReference type="InterPro" id="IPR015421">
    <property type="entry name" value="PyrdxlP-dep_Trfase_major"/>
</dbReference>
<evidence type="ECO:0000313" key="3">
    <source>
        <dbReference type="Proteomes" id="UP000001699"/>
    </source>
</evidence>
<dbReference type="InterPro" id="IPR015422">
    <property type="entry name" value="PyrdxlP-dep_Trfase_small"/>
</dbReference>
<dbReference type="SUPFAM" id="SSF53383">
    <property type="entry name" value="PLP-dependent transferases"/>
    <property type="match status" value="1"/>
</dbReference>
<dbReference type="Gene3D" id="3.90.1150.10">
    <property type="entry name" value="Aspartate Aminotransferase, domain 1"/>
    <property type="match status" value="1"/>
</dbReference>
<sequence length="438" mass="48827">MSSTPCINLLKGSPATALLPVQRLSDAAVSALSKPEVTVTGLDYGPDEGHFPLRTHLAEWLTAYYKPSQPIQADRICVTGGASQNLSNLLQVFTDPSQTRCIWMPQATYHLAFRIFEDAGFHGRLRAVPEDEEGMDVKFLEHALANDEAIADRVQRAKYKRDERYRKIFNHVIYCVPNFSNPTGVTMSLRRREALVRLARRLNGLVICDDVYDFLHWPAPHSSNNESTWSSMLPRVLDLDRTLDGGPRDSFGNVVSNGTFSKIVAPGCRVGWAEGEPQLVYGLSQVGSTVSGGPPSQLMSTFIDEMLQDGSVTKHIREVLIPAYSRRHSIMVSAVKERLSPLGVEIHADPSDPLHAGGVFVWVRLPWPLTAHNVTERALREENLIVGNGDIFVVPGGQYSSQHECLRLCFAWEDETDLTEGVRRLERVLIRMVNEVKS</sequence>
<dbReference type="GO" id="GO:0030170">
    <property type="term" value="F:pyridoxal phosphate binding"/>
    <property type="evidence" value="ECO:0007669"/>
    <property type="project" value="InterPro"/>
</dbReference>
<dbReference type="FunFam" id="3.90.1150.10:FF:000088">
    <property type="entry name" value="Aminotransferase, putative"/>
    <property type="match status" value="1"/>
</dbReference>
<name>B0YDX7_ASPFC</name>
<reference evidence="2 3" key="1">
    <citation type="journal article" date="2008" name="PLoS Genet.">
        <title>Genomic islands in the pathogenic filamentous fungus Aspergillus fumigatus.</title>
        <authorList>
            <person name="Fedorova N.D."/>
            <person name="Khaldi N."/>
            <person name="Joardar V.S."/>
            <person name="Maiti R."/>
            <person name="Amedeo P."/>
            <person name="Anderson M.J."/>
            <person name="Crabtree J."/>
            <person name="Silva J.C."/>
            <person name="Badger J.H."/>
            <person name="Albarraq A."/>
            <person name="Angiuoli S."/>
            <person name="Bussey H."/>
            <person name="Bowyer P."/>
            <person name="Cotty P.J."/>
            <person name="Dyer P.S."/>
            <person name="Egan A."/>
            <person name="Galens K."/>
            <person name="Fraser-Liggett C.M."/>
            <person name="Haas B.J."/>
            <person name="Inman J.M."/>
            <person name="Kent R."/>
            <person name="Lemieux S."/>
            <person name="Malavazi I."/>
            <person name="Orvis J."/>
            <person name="Roemer T."/>
            <person name="Ronning C.M."/>
            <person name="Sundaram J.P."/>
            <person name="Sutton G."/>
            <person name="Turner G."/>
            <person name="Venter J.C."/>
            <person name="White O.R."/>
            <person name="Whitty B.R."/>
            <person name="Youngman P."/>
            <person name="Wolfe K.H."/>
            <person name="Goldman G.H."/>
            <person name="Wortman J.R."/>
            <person name="Jiang B."/>
            <person name="Denning D.W."/>
            <person name="Nierman W.C."/>
        </authorList>
    </citation>
    <scope>NUCLEOTIDE SEQUENCE [LARGE SCALE GENOMIC DNA]</scope>
    <source>
        <strain evidence="3">CBS 144.89 / FGSC A1163 / CEA10</strain>
    </source>
</reference>
<dbReference type="GO" id="GO:0047536">
    <property type="term" value="F:2-aminoadipate transaminase activity"/>
    <property type="evidence" value="ECO:0007669"/>
    <property type="project" value="TreeGrafter"/>
</dbReference>
<dbReference type="Proteomes" id="UP000001699">
    <property type="component" value="Unassembled WGS sequence"/>
</dbReference>
<keyword evidence="2" id="KW-0808">Transferase</keyword>
<dbReference type="Gene3D" id="3.40.640.10">
    <property type="entry name" value="Type I PLP-dependent aspartate aminotransferase-like (Major domain)"/>
    <property type="match status" value="1"/>
</dbReference>